<evidence type="ECO:0000313" key="1">
    <source>
        <dbReference type="EMBL" id="PWN03325.1"/>
    </source>
</evidence>
<sequence>MRLVELACHAPSVDNAQPWHWRVHDDRITLSIDRSRVLPHEDPSGRNVTISCGAALDHLCAAARAIGVRTAVTRLPEGPSSDVLATIELSPGTPSETAADDIANLRARCTDRRRLTTWPVPVSALDVLAAEAHARGTRAVPVTDKRARFRLEALTQREYVESVLGSGPTPESLALVEGSDGVIALGGPEDGLEAWLRTGEGLSALWLRATRDGLAIVPMSLPCGVDVSRAPLAEEWGAPHLLVRVAWQAIGRSALPRTPRLALHEVLSEEPAVELTA</sequence>
<evidence type="ECO:0000313" key="2">
    <source>
        <dbReference type="Proteomes" id="UP000245507"/>
    </source>
</evidence>
<gene>
    <name evidence="1" type="ORF">DJ010_09455</name>
</gene>
<dbReference type="Gene3D" id="3.40.109.10">
    <property type="entry name" value="NADH Oxidase"/>
    <property type="match status" value="1"/>
</dbReference>
<accession>A0A316TJV5</accession>
<dbReference type="AlphaFoldDB" id="A0A316TJV5"/>
<dbReference type="Proteomes" id="UP000245507">
    <property type="component" value="Unassembled WGS sequence"/>
</dbReference>
<keyword evidence="2" id="KW-1185">Reference proteome</keyword>
<proteinExistence type="predicted"/>
<dbReference type="InterPro" id="IPR000415">
    <property type="entry name" value="Nitroreductase-like"/>
</dbReference>
<reference evidence="1 2" key="1">
    <citation type="submission" date="2018-05" db="EMBL/GenBank/DDBJ databases">
        <title>Nocardioides silvaticus genome.</title>
        <authorList>
            <person name="Li C."/>
            <person name="Wang G."/>
        </authorList>
    </citation>
    <scope>NUCLEOTIDE SEQUENCE [LARGE SCALE GENOMIC DNA]</scope>
    <source>
        <strain evidence="1 2">CCTCC AB 2018079</strain>
    </source>
</reference>
<dbReference type="EMBL" id="QGDD01000003">
    <property type="protein sequence ID" value="PWN03325.1"/>
    <property type="molecule type" value="Genomic_DNA"/>
</dbReference>
<name>A0A316TJV5_9ACTN</name>
<organism evidence="1 2">
    <name type="scientific">Nocardioides silvaticus</name>
    <dbReference type="NCBI Taxonomy" id="2201891"/>
    <lineage>
        <taxon>Bacteria</taxon>
        <taxon>Bacillati</taxon>
        <taxon>Actinomycetota</taxon>
        <taxon>Actinomycetes</taxon>
        <taxon>Propionibacteriales</taxon>
        <taxon>Nocardioidaceae</taxon>
        <taxon>Nocardioides</taxon>
    </lineage>
</organism>
<dbReference type="SUPFAM" id="SSF55469">
    <property type="entry name" value="FMN-dependent nitroreductase-like"/>
    <property type="match status" value="2"/>
</dbReference>
<comment type="caution">
    <text evidence="1">The sequence shown here is derived from an EMBL/GenBank/DDBJ whole genome shotgun (WGS) entry which is preliminary data.</text>
</comment>
<dbReference type="GO" id="GO:0016491">
    <property type="term" value="F:oxidoreductase activity"/>
    <property type="evidence" value="ECO:0007669"/>
    <property type="project" value="InterPro"/>
</dbReference>
<evidence type="ECO:0008006" key="3">
    <source>
        <dbReference type="Google" id="ProtNLM"/>
    </source>
</evidence>
<protein>
    <recommendedName>
        <fullName evidence="3">Nitroreductase</fullName>
    </recommendedName>
</protein>